<dbReference type="InterPro" id="IPR003594">
    <property type="entry name" value="HATPase_dom"/>
</dbReference>
<dbReference type="PRINTS" id="PR00344">
    <property type="entry name" value="BCTRLSENSOR"/>
</dbReference>
<feature type="domain" description="Histidine kinase" evidence="15">
    <location>
        <begin position="158"/>
        <end position="374"/>
    </location>
</feature>
<dbReference type="InterPro" id="IPR050351">
    <property type="entry name" value="BphY/WalK/GraS-like"/>
</dbReference>
<dbReference type="InterPro" id="IPR036097">
    <property type="entry name" value="HisK_dim/P_sf"/>
</dbReference>
<keyword evidence="14" id="KW-1133">Transmembrane helix</keyword>
<dbReference type="Proteomes" id="UP000283374">
    <property type="component" value="Unassembled WGS sequence"/>
</dbReference>
<dbReference type="GO" id="GO:0005886">
    <property type="term" value="C:plasma membrane"/>
    <property type="evidence" value="ECO:0007669"/>
    <property type="project" value="UniProtKB-SubCell"/>
</dbReference>
<evidence type="ECO:0000256" key="12">
    <source>
        <dbReference type="ARBA" id="ARBA00039401"/>
    </source>
</evidence>
<dbReference type="GO" id="GO:0004721">
    <property type="term" value="F:phosphoprotein phosphatase activity"/>
    <property type="evidence" value="ECO:0007669"/>
    <property type="project" value="TreeGrafter"/>
</dbReference>
<dbReference type="GO" id="GO:0000155">
    <property type="term" value="F:phosphorelay sensor kinase activity"/>
    <property type="evidence" value="ECO:0007669"/>
    <property type="project" value="InterPro"/>
</dbReference>
<keyword evidence="8 16" id="KW-0418">Kinase</keyword>
<keyword evidence="5" id="KW-0597">Phosphoprotein</keyword>
<dbReference type="Pfam" id="PF02518">
    <property type="entry name" value="HATPase_c"/>
    <property type="match status" value="1"/>
</dbReference>
<name>A0A413RLN9_9CELL</name>
<sequence length="402" mass="42779">MDAQGWQLIVAGCLGILVGAFAVAAYWLSQRELHSVPETPARELDDGLVRMLAVLRSAAVVLDEDERVVRASAPAYALGLVRDGAVVPPAIRELIAGVRRDGVIRDEELEIPRGPLGAGTLLMQVRVAQVTPDHLVVLAEDQTQAKRLEAIRRDFVVNISHELKTPVGALTLLAETVQDAADDPEAVRRFAGRMQTEAVRLSALVHEIIELSRLQVAGALTELATVEVDQVVQEAVDRARTTADGKRVRLSVGGQHGVQVFGQHDLLVTAVRNLVDNAVAYSGEASHVGVGVRLHGDIVEIAVVDEGIGISPIDQERVFERFYRVDPARSRETGGTGLGLSIVKHVAADHGGDVTVWSQPGRGSTFTLRIPRAASPAASDAASDAAPDAAPDEGAHVHRSAS</sequence>
<keyword evidence="10" id="KW-0902">Two-component regulatory system</keyword>
<dbReference type="PANTHER" id="PTHR45453">
    <property type="entry name" value="PHOSPHATE REGULON SENSOR PROTEIN PHOR"/>
    <property type="match status" value="1"/>
</dbReference>
<dbReference type="PROSITE" id="PS50109">
    <property type="entry name" value="HIS_KIN"/>
    <property type="match status" value="1"/>
</dbReference>
<evidence type="ECO:0000259" key="15">
    <source>
        <dbReference type="PROSITE" id="PS50109"/>
    </source>
</evidence>
<dbReference type="GO" id="GO:0016036">
    <property type="term" value="P:cellular response to phosphate starvation"/>
    <property type="evidence" value="ECO:0007669"/>
    <property type="project" value="TreeGrafter"/>
</dbReference>
<dbReference type="CDD" id="cd00075">
    <property type="entry name" value="HATPase"/>
    <property type="match status" value="1"/>
</dbReference>
<dbReference type="PANTHER" id="PTHR45453:SF1">
    <property type="entry name" value="PHOSPHATE REGULON SENSOR PROTEIN PHOR"/>
    <property type="match status" value="1"/>
</dbReference>
<evidence type="ECO:0000256" key="1">
    <source>
        <dbReference type="ARBA" id="ARBA00000085"/>
    </source>
</evidence>
<accession>A0A413RLN9</accession>
<dbReference type="CDD" id="cd00082">
    <property type="entry name" value="HisKA"/>
    <property type="match status" value="1"/>
</dbReference>
<dbReference type="GO" id="GO:0005524">
    <property type="term" value="F:ATP binding"/>
    <property type="evidence" value="ECO:0007669"/>
    <property type="project" value="UniProtKB-KW"/>
</dbReference>
<organism evidence="16 17">
    <name type="scientific">Cellulomonas rhizosphaerae</name>
    <dbReference type="NCBI Taxonomy" id="2293719"/>
    <lineage>
        <taxon>Bacteria</taxon>
        <taxon>Bacillati</taxon>
        <taxon>Actinomycetota</taxon>
        <taxon>Actinomycetes</taxon>
        <taxon>Micrococcales</taxon>
        <taxon>Cellulomonadaceae</taxon>
        <taxon>Cellulomonas</taxon>
    </lineage>
</organism>
<keyword evidence="17" id="KW-1185">Reference proteome</keyword>
<feature type="transmembrane region" description="Helical" evidence="14">
    <location>
        <begin position="6"/>
        <end position="28"/>
    </location>
</feature>
<dbReference type="SMART" id="SM00388">
    <property type="entry name" value="HisKA"/>
    <property type="match status" value="1"/>
</dbReference>
<evidence type="ECO:0000313" key="17">
    <source>
        <dbReference type="Proteomes" id="UP000283374"/>
    </source>
</evidence>
<keyword evidence="9" id="KW-0067">ATP-binding</keyword>
<dbReference type="RefSeq" id="WP_118767167.1">
    <property type="nucleotide sequence ID" value="NZ_QWKP01000191.1"/>
</dbReference>
<evidence type="ECO:0000256" key="10">
    <source>
        <dbReference type="ARBA" id="ARBA00023012"/>
    </source>
</evidence>
<evidence type="ECO:0000256" key="7">
    <source>
        <dbReference type="ARBA" id="ARBA00022741"/>
    </source>
</evidence>
<dbReference type="SUPFAM" id="SSF47384">
    <property type="entry name" value="Homodimeric domain of signal transducing histidine kinase"/>
    <property type="match status" value="1"/>
</dbReference>
<keyword evidence="6" id="KW-0808">Transferase</keyword>
<comment type="subcellular location">
    <subcellularLocation>
        <location evidence="2">Cell membrane</location>
    </subcellularLocation>
</comment>
<reference evidence="16 17" key="1">
    <citation type="submission" date="2018-08" db="EMBL/GenBank/DDBJ databases">
        <title>Cellulomonas rhizosphaerae sp. nov., a novel actinomycete isolated from soil.</title>
        <authorList>
            <person name="Tian Y."/>
        </authorList>
    </citation>
    <scope>NUCLEOTIDE SEQUENCE [LARGE SCALE GENOMIC DNA]</scope>
    <source>
        <strain evidence="16 17">NEAU-TCZ24</strain>
    </source>
</reference>
<dbReference type="InterPro" id="IPR004358">
    <property type="entry name" value="Sig_transdc_His_kin-like_C"/>
</dbReference>
<evidence type="ECO:0000256" key="3">
    <source>
        <dbReference type="ARBA" id="ARBA00012438"/>
    </source>
</evidence>
<dbReference type="SUPFAM" id="SSF55874">
    <property type="entry name" value="ATPase domain of HSP90 chaperone/DNA topoisomerase II/histidine kinase"/>
    <property type="match status" value="1"/>
</dbReference>
<evidence type="ECO:0000256" key="13">
    <source>
        <dbReference type="SAM" id="MobiDB-lite"/>
    </source>
</evidence>
<dbReference type="FunFam" id="3.30.565.10:FF:000006">
    <property type="entry name" value="Sensor histidine kinase WalK"/>
    <property type="match status" value="1"/>
</dbReference>
<evidence type="ECO:0000256" key="2">
    <source>
        <dbReference type="ARBA" id="ARBA00004236"/>
    </source>
</evidence>
<dbReference type="EC" id="2.7.13.3" evidence="3"/>
<protein>
    <recommendedName>
        <fullName evidence="12">Sensor-like histidine kinase SenX3</fullName>
        <ecNumber evidence="3">2.7.13.3</ecNumber>
    </recommendedName>
</protein>
<dbReference type="InterPro" id="IPR036890">
    <property type="entry name" value="HATPase_C_sf"/>
</dbReference>
<comment type="caution">
    <text evidence="16">The sequence shown here is derived from an EMBL/GenBank/DDBJ whole genome shotgun (WGS) entry which is preliminary data.</text>
</comment>
<dbReference type="EMBL" id="QWKP01000191">
    <property type="protein sequence ID" value="RHA40949.1"/>
    <property type="molecule type" value="Genomic_DNA"/>
</dbReference>
<evidence type="ECO:0000256" key="5">
    <source>
        <dbReference type="ARBA" id="ARBA00022553"/>
    </source>
</evidence>
<dbReference type="Gene3D" id="1.10.287.130">
    <property type="match status" value="1"/>
</dbReference>
<evidence type="ECO:0000256" key="14">
    <source>
        <dbReference type="SAM" id="Phobius"/>
    </source>
</evidence>
<keyword evidence="4" id="KW-1003">Cell membrane</keyword>
<dbReference type="OrthoDB" id="9813151at2"/>
<dbReference type="SMART" id="SM00387">
    <property type="entry name" value="HATPase_c"/>
    <property type="match status" value="1"/>
</dbReference>
<proteinExistence type="predicted"/>
<dbReference type="AlphaFoldDB" id="A0A413RLN9"/>
<dbReference type="InterPro" id="IPR005467">
    <property type="entry name" value="His_kinase_dom"/>
</dbReference>
<keyword evidence="7" id="KW-0547">Nucleotide-binding</keyword>
<evidence type="ECO:0000256" key="8">
    <source>
        <dbReference type="ARBA" id="ARBA00022777"/>
    </source>
</evidence>
<feature type="region of interest" description="Disordered" evidence="13">
    <location>
        <begin position="377"/>
        <end position="402"/>
    </location>
</feature>
<keyword evidence="11 14" id="KW-0472">Membrane</keyword>
<evidence type="ECO:0000256" key="4">
    <source>
        <dbReference type="ARBA" id="ARBA00022475"/>
    </source>
</evidence>
<evidence type="ECO:0000313" key="16">
    <source>
        <dbReference type="EMBL" id="RHA40949.1"/>
    </source>
</evidence>
<evidence type="ECO:0000256" key="11">
    <source>
        <dbReference type="ARBA" id="ARBA00023136"/>
    </source>
</evidence>
<gene>
    <name evidence="16" type="ORF">D1825_09420</name>
</gene>
<dbReference type="Pfam" id="PF00512">
    <property type="entry name" value="HisKA"/>
    <property type="match status" value="1"/>
</dbReference>
<dbReference type="FunFam" id="1.10.287.130:FF:000008">
    <property type="entry name" value="Two-component sensor histidine kinase"/>
    <property type="match status" value="1"/>
</dbReference>
<dbReference type="Gene3D" id="3.30.565.10">
    <property type="entry name" value="Histidine kinase-like ATPase, C-terminal domain"/>
    <property type="match status" value="1"/>
</dbReference>
<evidence type="ECO:0000256" key="9">
    <source>
        <dbReference type="ARBA" id="ARBA00022840"/>
    </source>
</evidence>
<feature type="compositionally biased region" description="Low complexity" evidence="13">
    <location>
        <begin position="377"/>
        <end position="389"/>
    </location>
</feature>
<comment type="catalytic activity">
    <reaction evidence="1">
        <text>ATP + protein L-histidine = ADP + protein N-phospho-L-histidine.</text>
        <dbReference type="EC" id="2.7.13.3"/>
    </reaction>
</comment>
<evidence type="ECO:0000256" key="6">
    <source>
        <dbReference type="ARBA" id="ARBA00022679"/>
    </source>
</evidence>
<dbReference type="InterPro" id="IPR003661">
    <property type="entry name" value="HisK_dim/P_dom"/>
</dbReference>
<keyword evidence="14" id="KW-0812">Transmembrane</keyword>